<evidence type="ECO:0000313" key="3">
    <source>
        <dbReference type="Proteomes" id="UP000441162"/>
    </source>
</evidence>
<name>A0A4Q5HPE4_9BACT</name>
<reference evidence="3 4" key="1">
    <citation type="journal article" date="2019" name="Nat. Med.">
        <title>A library of human gut bacterial isolates paired with longitudinal multiomics data enables mechanistic microbiome research.</title>
        <authorList>
            <person name="Poyet M."/>
            <person name="Groussin M."/>
            <person name="Gibbons S.M."/>
            <person name="Avila-Pacheco J."/>
            <person name="Jiang X."/>
            <person name="Kearney S.M."/>
            <person name="Perrotta A.R."/>
            <person name="Berdy B."/>
            <person name="Zhao S."/>
            <person name="Lieberman T.D."/>
            <person name="Swanson P.K."/>
            <person name="Smith M."/>
            <person name="Roesemann S."/>
            <person name="Alexander J.E."/>
            <person name="Rich S.A."/>
            <person name="Livny J."/>
            <person name="Vlamakis H."/>
            <person name="Clish C."/>
            <person name="Bullock K."/>
            <person name="Deik A."/>
            <person name="Scott J."/>
            <person name="Pierce K.A."/>
            <person name="Xavier R.J."/>
            <person name="Alm E.J."/>
        </authorList>
    </citation>
    <scope>NUCLEOTIDE SEQUENCE [LARGE SCALE GENOMIC DNA]</scope>
    <source>
        <strain evidence="1 4">BIOML-A1</strain>
        <strain evidence="2 3">BIOML-A4</strain>
    </source>
</reference>
<dbReference type="EMBL" id="VVYY01000012">
    <property type="protein sequence ID" value="KAA5396723.1"/>
    <property type="molecule type" value="Genomic_DNA"/>
</dbReference>
<organism evidence="2 3">
    <name type="scientific">Phocaeicola dorei</name>
    <dbReference type="NCBI Taxonomy" id="357276"/>
    <lineage>
        <taxon>Bacteria</taxon>
        <taxon>Pseudomonadati</taxon>
        <taxon>Bacteroidota</taxon>
        <taxon>Bacteroidia</taxon>
        <taxon>Bacteroidales</taxon>
        <taxon>Bacteroidaceae</taxon>
        <taxon>Phocaeicola</taxon>
    </lineage>
</organism>
<comment type="caution">
    <text evidence="2">The sequence shown here is derived from an EMBL/GenBank/DDBJ whole genome shotgun (WGS) entry which is preliminary data.</text>
</comment>
<evidence type="ECO:0000313" key="2">
    <source>
        <dbReference type="EMBL" id="KAA5404084.1"/>
    </source>
</evidence>
<sequence length="274" mass="31665">MTMTKEQIIETILSISRNLKLEVATKCKSEKWSADIVVNCGTYKVAFNICKSPRNVEETYKAMREERICGCWLLMPAKNSVFLPNNMPCFKLSEKSDVIQVFLNSEFDVVNSNVIALDVFIPSLIKGNIRFAQRILVKYIEVCFVDMQCWKCHKENQMYFINRLRSSNGISVPYNSASMDELEFNPLIIKSIEQYITAHPELGIKMGKIKPRFSKTVGKSYPSFGCAYCDSIFGNHFVQEAMMEMRYYSNSLPKAQIEIQDEIYMPADCWYIKE</sequence>
<evidence type="ECO:0000313" key="1">
    <source>
        <dbReference type="EMBL" id="KAA5396723.1"/>
    </source>
</evidence>
<protein>
    <submittedName>
        <fullName evidence="2">Uncharacterized protein</fullName>
    </submittedName>
</protein>
<dbReference type="Proteomes" id="UP000441162">
    <property type="component" value="Unassembled WGS sequence"/>
</dbReference>
<dbReference type="AlphaFoldDB" id="A0A4Q5HPE4"/>
<dbReference type="EMBL" id="VVZA01000011">
    <property type="protein sequence ID" value="KAA5404084.1"/>
    <property type="molecule type" value="Genomic_DNA"/>
</dbReference>
<evidence type="ECO:0000313" key="4">
    <source>
        <dbReference type="Proteomes" id="UP000481616"/>
    </source>
</evidence>
<dbReference type="Proteomes" id="UP000481616">
    <property type="component" value="Unassembled WGS sequence"/>
</dbReference>
<accession>A0A4Q5HPE4</accession>
<gene>
    <name evidence="2" type="ORF">F2Y51_13585</name>
    <name evidence="1" type="ORF">F2Y58_14520</name>
</gene>
<proteinExistence type="predicted"/>